<evidence type="ECO:0000313" key="1">
    <source>
        <dbReference type="EMBL" id="CAJ1904821.1"/>
    </source>
</evidence>
<dbReference type="EMBL" id="OY731398">
    <property type="protein sequence ID" value="CAJ1904821.1"/>
    <property type="molecule type" value="Genomic_DNA"/>
</dbReference>
<reference evidence="1" key="1">
    <citation type="submission" date="2023-10" db="EMBL/GenBank/DDBJ databases">
        <authorList>
            <person name="Domelevo Entfellner J.-B."/>
        </authorList>
    </citation>
    <scope>NUCLEOTIDE SEQUENCE</scope>
</reference>
<proteinExistence type="predicted"/>
<protein>
    <submittedName>
        <fullName evidence="1">Uncharacterized protein</fullName>
    </submittedName>
</protein>
<name>A0AA86RUH9_9FABA</name>
<gene>
    <name evidence="1" type="ORF">AYBTSS11_LOCUS3268</name>
</gene>
<dbReference type="Gramene" id="rna-AYBTSS11_LOCUS3268">
    <property type="protein sequence ID" value="CAJ1904821.1"/>
    <property type="gene ID" value="gene-AYBTSS11_LOCUS3268"/>
</dbReference>
<keyword evidence="2" id="KW-1185">Reference proteome</keyword>
<organism evidence="1 2">
    <name type="scientific">Sphenostylis stenocarpa</name>
    <dbReference type="NCBI Taxonomy" id="92480"/>
    <lineage>
        <taxon>Eukaryota</taxon>
        <taxon>Viridiplantae</taxon>
        <taxon>Streptophyta</taxon>
        <taxon>Embryophyta</taxon>
        <taxon>Tracheophyta</taxon>
        <taxon>Spermatophyta</taxon>
        <taxon>Magnoliopsida</taxon>
        <taxon>eudicotyledons</taxon>
        <taxon>Gunneridae</taxon>
        <taxon>Pentapetalae</taxon>
        <taxon>rosids</taxon>
        <taxon>fabids</taxon>
        <taxon>Fabales</taxon>
        <taxon>Fabaceae</taxon>
        <taxon>Papilionoideae</taxon>
        <taxon>50 kb inversion clade</taxon>
        <taxon>NPAAA clade</taxon>
        <taxon>indigoferoid/millettioid clade</taxon>
        <taxon>Phaseoleae</taxon>
        <taxon>Sphenostylis</taxon>
    </lineage>
</organism>
<dbReference type="AlphaFoldDB" id="A0AA86RUH9"/>
<sequence length="77" mass="8925">MADKVAHVFDDEYVPGFSWTLLLNWKATYEKTKGHYSTTSAVSFLCNAKKKKHRFRTVTFFRLLGGEENLETVETFS</sequence>
<dbReference type="Proteomes" id="UP001189624">
    <property type="component" value="Chromosome 1"/>
</dbReference>
<accession>A0AA86RUH9</accession>
<evidence type="ECO:0000313" key="2">
    <source>
        <dbReference type="Proteomes" id="UP001189624"/>
    </source>
</evidence>